<comment type="caution">
    <text evidence="10">The sequence shown here is derived from an EMBL/GenBank/DDBJ whole genome shotgun (WGS) entry which is preliminary data.</text>
</comment>
<evidence type="ECO:0000256" key="6">
    <source>
        <dbReference type="ARBA" id="ARBA00022833"/>
    </source>
</evidence>
<reference evidence="10" key="2">
    <citation type="submission" date="2020-09" db="EMBL/GenBank/DDBJ databases">
        <authorList>
            <person name="Sun Q."/>
            <person name="Zhou Y."/>
        </authorList>
    </citation>
    <scope>NUCLEOTIDE SEQUENCE</scope>
    <source>
        <strain evidence="10">CGMCC 1.6293</strain>
    </source>
</reference>
<comment type="cofactor">
    <cofactor evidence="1">
        <name>Zn(2+)</name>
        <dbReference type="ChEBI" id="CHEBI:29105"/>
    </cofactor>
</comment>
<dbReference type="GO" id="GO:0046872">
    <property type="term" value="F:metal ion binding"/>
    <property type="evidence" value="ECO:0007669"/>
    <property type="project" value="UniProtKB-KW"/>
</dbReference>
<keyword evidence="7" id="KW-0482">Metalloprotease</keyword>
<evidence type="ECO:0000259" key="9">
    <source>
        <dbReference type="Pfam" id="PF05649"/>
    </source>
</evidence>
<proteinExistence type="inferred from homology"/>
<gene>
    <name evidence="10" type="primary">pepO</name>
    <name evidence="10" type="ORF">GCM10011534_42290</name>
</gene>
<evidence type="ECO:0000256" key="7">
    <source>
        <dbReference type="ARBA" id="ARBA00023049"/>
    </source>
</evidence>
<dbReference type="GO" id="GO:0005886">
    <property type="term" value="C:plasma membrane"/>
    <property type="evidence" value="ECO:0007669"/>
    <property type="project" value="TreeGrafter"/>
</dbReference>
<dbReference type="RefSeq" id="WP_028286676.1">
    <property type="nucleotide sequence ID" value="NZ_BMLF01000007.1"/>
</dbReference>
<dbReference type="Gene3D" id="1.10.1380.10">
    <property type="entry name" value="Neutral endopeptidase , domain2"/>
    <property type="match status" value="1"/>
</dbReference>
<evidence type="ECO:0000313" key="10">
    <source>
        <dbReference type="EMBL" id="GGM15855.1"/>
    </source>
</evidence>
<evidence type="ECO:0000256" key="4">
    <source>
        <dbReference type="ARBA" id="ARBA00022723"/>
    </source>
</evidence>
<evidence type="ECO:0000256" key="2">
    <source>
        <dbReference type="ARBA" id="ARBA00007357"/>
    </source>
</evidence>
<name>A0A917WMU7_9RHOB</name>
<dbReference type="Pfam" id="PF01431">
    <property type="entry name" value="Peptidase_M13"/>
    <property type="match status" value="1"/>
</dbReference>
<evidence type="ECO:0000259" key="8">
    <source>
        <dbReference type="Pfam" id="PF01431"/>
    </source>
</evidence>
<dbReference type="Gene3D" id="3.40.390.10">
    <property type="entry name" value="Collagenase (Catalytic Domain)"/>
    <property type="match status" value="1"/>
</dbReference>
<accession>A0A917WMU7</accession>
<feature type="domain" description="Peptidase M13 N-terminal" evidence="9">
    <location>
        <begin position="48"/>
        <end position="428"/>
    </location>
</feature>
<evidence type="ECO:0000313" key="11">
    <source>
        <dbReference type="Proteomes" id="UP000649829"/>
    </source>
</evidence>
<dbReference type="InterPro" id="IPR008753">
    <property type="entry name" value="Peptidase_M13_N"/>
</dbReference>
<keyword evidence="6" id="KW-0862">Zinc</keyword>
<dbReference type="GO" id="GO:0004222">
    <property type="term" value="F:metalloendopeptidase activity"/>
    <property type="evidence" value="ECO:0007669"/>
    <property type="project" value="InterPro"/>
</dbReference>
<keyword evidence="11" id="KW-1185">Reference proteome</keyword>
<evidence type="ECO:0000256" key="5">
    <source>
        <dbReference type="ARBA" id="ARBA00022801"/>
    </source>
</evidence>
<dbReference type="AlphaFoldDB" id="A0A917WMU7"/>
<feature type="domain" description="Peptidase M13 C-terminal" evidence="8">
    <location>
        <begin position="485"/>
        <end position="687"/>
    </location>
</feature>
<dbReference type="Pfam" id="PF05649">
    <property type="entry name" value="Peptidase_M13_N"/>
    <property type="match status" value="1"/>
</dbReference>
<sequence>MKFTGVAMTTSAMALMANLAASQEIDLPELGPDDLMFAIENMDLNADPAEDFARFAAGGWIDRVERPAEFASYGFARIQSERIKAQAFALLDTVVEDAPEAPKGSVTQLVGDFYKAYMDTAHRDAQGMAPLQEDLDRIAAISSIDDLARYAARFQTIAAAPLFLGFGPWPDLADGTKYAVLAAGTSLGLETERDVYTSDDDAPRRVAYRAYIEELLTVAGYEADVASGMADTILEMETELNAALLTDEESRDPRNFYNLTPPAEVQAQIPNLDFSVYLDELGFELPEQVILVEPRFFPVLSSMLDERPLEDFKVYATYRLIKSFSNVLSTDFEAPERTLSLAFEGVAELDPLKDRALALLTESLGHPISRIYAEAVFEEETRTDLLVMIDDVLTTFRERIPTRDWLSEETKAEALAKVDSFSVAVGYPDEEDWVDYSELTIVPDDPVANLMVVAEFEWQRSLDQFGGPVVRDKFFGNSTFPIAMNAAYNFGINGFEITTAIAQAPAYQPEIPAVRYCAFGAIIGHETTHGFDTTGRQYDAKGNLRNWWTDEDAGAFLGEAQKLIDQANETEIVAGYTGRGEYWLPEMMADVGGITLGHAALMDYLAEHPEEDVEIGGFTQEQLCFVAWAQLWAEQATDEFLINVATAGNHPPDTFRTTAPLQHVDAFYDAFGIEEGDPMWLPPEKRVNAW</sequence>
<dbReference type="SUPFAM" id="SSF55486">
    <property type="entry name" value="Metalloproteases ('zincins'), catalytic domain"/>
    <property type="match status" value="1"/>
</dbReference>
<reference evidence="10" key="1">
    <citation type="journal article" date="2014" name="Int. J. Syst. Evol. Microbiol.">
        <title>Complete genome sequence of Corynebacterium casei LMG S-19264T (=DSM 44701T), isolated from a smear-ripened cheese.</title>
        <authorList>
            <consortium name="US DOE Joint Genome Institute (JGI-PGF)"/>
            <person name="Walter F."/>
            <person name="Albersmeier A."/>
            <person name="Kalinowski J."/>
            <person name="Ruckert C."/>
        </authorList>
    </citation>
    <scope>NUCLEOTIDE SEQUENCE</scope>
    <source>
        <strain evidence="10">CGMCC 1.6293</strain>
    </source>
</reference>
<dbReference type="InterPro" id="IPR024079">
    <property type="entry name" value="MetalloPept_cat_dom_sf"/>
</dbReference>
<evidence type="ECO:0000256" key="3">
    <source>
        <dbReference type="ARBA" id="ARBA00022670"/>
    </source>
</evidence>
<dbReference type="PANTHER" id="PTHR11733">
    <property type="entry name" value="ZINC METALLOPROTEASE FAMILY M13 NEPRILYSIN-RELATED"/>
    <property type="match status" value="1"/>
</dbReference>
<protein>
    <submittedName>
        <fullName evidence="10">Endothelin-converting protein</fullName>
    </submittedName>
</protein>
<keyword evidence="5" id="KW-0378">Hydrolase</keyword>
<dbReference type="GO" id="GO:0016485">
    <property type="term" value="P:protein processing"/>
    <property type="evidence" value="ECO:0007669"/>
    <property type="project" value="TreeGrafter"/>
</dbReference>
<evidence type="ECO:0000256" key="1">
    <source>
        <dbReference type="ARBA" id="ARBA00001947"/>
    </source>
</evidence>
<dbReference type="InterPro" id="IPR000718">
    <property type="entry name" value="Peptidase_M13"/>
</dbReference>
<dbReference type="CDD" id="cd08662">
    <property type="entry name" value="M13"/>
    <property type="match status" value="1"/>
</dbReference>
<dbReference type="PROSITE" id="PS51885">
    <property type="entry name" value="NEPRILYSIN"/>
    <property type="match status" value="1"/>
</dbReference>
<dbReference type="InterPro" id="IPR042089">
    <property type="entry name" value="Peptidase_M13_dom_2"/>
</dbReference>
<dbReference type="InterPro" id="IPR018497">
    <property type="entry name" value="Peptidase_M13_C"/>
</dbReference>
<organism evidence="10 11">
    <name type="scientific">Pseudooceanicola nanhaiensis</name>
    <dbReference type="NCBI Taxonomy" id="375761"/>
    <lineage>
        <taxon>Bacteria</taxon>
        <taxon>Pseudomonadati</taxon>
        <taxon>Pseudomonadota</taxon>
        <taxon>Alphaproteobacteria</taxon>
        <taxon>Rhodobacterales</taxon>
        <taxon>Paracoccaceae</taxon>
        <taxon>Pseudooceanicola</taxon>
    </lineage>
</organism>
<keyword evidence="4" id="KW-0479">Metal-binding</keyword>
<comment type="similarity">
    <text evidence="2">Belongs to the peptidase M13 family.</text>
</comment>
<dbReference type="EMBL" id="BMLF01000007">
    <property type="protein sequence ID" value="GGM15855.1"/>
    <property type="molecule type" value="Genomic_DNA"/>
</dbReference>
<keyword evidence="3" id="KW-0645">Protease</keyword>
<dbReference type="PANTHER" id="PTHR11733:SF167">
    <property type="entry name" value="FI17812P1-RELATED"/>
    <property type="match status" value="1"/>
</dbReference>
<dbReference type="Proteomes" id="UP000649829">
    <property type="component" value="Unassembled WGS sequence"/>
</dbReference>